<dbReference type="InterPro" id="IPR005502">
    <property type="entry name" value="Ribosyl_crysJ1"/>
</dbReference>
<dbReference type="Pfam" id="PF03747">
    <property type="entry name" value="ADP_ribosyl_GH"/>
    <property type="match status" value="1"/>
</dbReference>
<accession>A0A3B0YMK4</accession>
<organism evidence="1">
    <name type="scientific">hydrothermal vent metagenome</name>
    <dbReference type="NCBI Taxonomy" id="652676"/>
    <lineage>
        <taxon>unclassified sequences</taxon>
        <taxon>metagenomes</taxon>
        <taxon>ecological metagenomes</taxon>
    </lineage>
</organism>
<evidence type="ECO:0000313" key="1">
    <source>
        <dbReference type="EMBL" id="VAW70164.1"/>
    </source>
</evidence>
<dbReference type="GO" id="GO:0016787">
    <property type="term" value="F:hydrolase activity"/>
    <property type="evidence" value="ECO:0007669"/>
    <property type="project" value="UniProtKB-KW"/>
</dbReference>
<dbReference type="PANTHER" id="PTHR16222:SF12">
    <property type="entry name" value="ADP-RIBOSYLGLYCOHYDROLASE-RELATED"/>
    <property type="match status" value="1"/>
</dbReference>
<protein>
    <submittedName>
        <fullName evidence="1">ADP-ribosylglycohydrolase family protein</fullName>
    </submittedName>
</protein>
<reference evidence="1" key="1">
    <citation type="submission" date="2018-06" db="EMBL/GenBank/DDBJ databases">
        <authorList>
            <person name="Zhirakovskaya E."/>
        </authorList>
    </citation>
    <scope>NUCLEOTIDE SEQUENCE</scope>
</reference>
<dbReference type="PANTHER" id="PTHR16222">
    <property type="entry name" value="ADP-RIBOSYLGLYCOHYDROLASE"/>
    <property type="match status" value="1"/>
</dbReference>
<dbReference type="InterPro" id="IPR036705">
    <property type="entry name" value="Ribosyl_crysJ1_sf"/>
</dbReference>
<keyword evidence="1" id="KW-0378">Hydrolase</keyword>
<dbReference type="InterPro" id="IPR050792">
    <property type="entry name" value="ADP-ribosylglycohydrolase"/>
</dbReference>
<proteinExistence type="predicted"/>
<dbReference type="EMBL" id="UOFI01000188">
    <property type="protein sequence ID" value="VAW70164.1"/>
    <property type="molecule type" value="Genomic_DNA"/>
</dbReference>
<name>A0A3B0YMK4_9ZZZZ</name>
<dbReference type="Gene3D" id="1.10.4080.10">
    <property type="entry name" value="ADP-ribosylation/Crystallin J1"/>
    <property type="match status" value="1"/>
</dbReference>
<gene>
    <name evidence="1" type="ORF">MNBD_GAMMA09-2584</name>
</gene>
<dbReference type="SUPFAM" id="SSF101478">
    <property type="entry name" value="ADP-ribosylglycohydrolase"/>
    <property type="match status" value="1"/>
</dbReference>
<sequence length="483" mass="53519">MLSNGRSGESTNTQTLSVTLLTPPDLKTMTTEDTITLLNMSSGEKKNITLKTEPEPYYIEILDGIDSKEKFIGRNIFDCFKNLNHFLQEQGWLPLCNGARMDVAFYGMQASSCASNQVYLLDEKDDQGQMETAYIFGSATEQQVGTIEQHEIYQQEHNYKRTTGSGNSGSHEISLLKRYYGCLWGLACGDALGTAVEFRKPGSFIHLTDIVGGGLYNLKPGQWTDDTSMALCLASSLLEIPDSKNDGFDPEDQLKKYIQWRDSGYMSSTDRCFDIGNTVAHALLEYKKTGNPYSGSTDPYSAGNGSIMRLAPIALRYFYSIEKSIKYAELSSKITHGAEEAVDACHLLVLFIHAALSGKSKEQILFNTQPLKKLTVKIDDIRKGSYTSKSINEINGDSYVVNSLEAALWCFYTTSNYKDAVLKAANLGNDADTTAAICGQIAGAYYGSDVIPTDWKHLLAKRDMIRDTAKKLFDIGSANYREK</sequence>
<dbReference type="AlphaFoldDB" id="A0A3B0YMK4"/>